<evidence type="ECO:0000313" key="1">
    <source>
        <dbReference type="EMBL" id="SDZ06900.1"/>
    </source>
</evidence>
<dbReference type="EMBL" id="FNPX01000005">
    <property type="protein sequence ID" value="SDZ06900.1"/>
    <property type="molecule type" value="Genomic_DNA"/>
</dbReference>
<evidence type="ECO:0000313" key="2">
    <source>
        <dbReference type="Proteomes" id="UP000198914"/>
    </source>
</evidence>
<dbReference type="Proteomes" id="UP000198914">
    <property type="component" value="Unassembled WGS sequence"/>
</dbReference>
<dbReference type="AlphaFoldDB" id="A0A1H3Q0X3"/>
<accession>A0A1H3Q0X3</accession>
<sequence length="36" mass="4103">MAVQCVALPEREQSFQLPVSPFAPFMLPRTKLFHVS</sequence>
<protein>
    <submittedName>
        <fullName evidence="1">Uncharacterized protein</fullName>
    </submittedName>
</protein>
<reference evidence="2" key="1">
    <citation type="submission" date="2016-10" db="EMBL/GenBank/DDBJ databases">
        <authorList>
            <person name="Varghese N."/>
            <person name="Submissions S."/>
        </authorList>
    </citation>
    <scope>NUCLEOTIDE SEQUENCE [LARGE SCALE GENOMIC DNA]</scope>
    <source>
        <strain evidence="2">DSM 100420</strain>
    </source>
</reference>
<name>A0A1H3Q0X3_9RHOB</name>
<organism evidence="1 2">
    <name type="scientific">Jannaschia faecimaris</name>
    <dbReference type="NCBI Taxonomy" id="1244108"/>
    <lineage>
        <taxon>Bacteria</taxon>
        <taxon>Pseudomonadati</taxon>
        <taxon>Pseudomonadota</taxon>
        <taxon>Alphaproteobacteria</taxon>
        <taxon>Rhodobacterales</taxon>
        <taxon>Roseobacteraceae</taxon>
        <taxon>Jannaschia</taxon>
    </lineage>
</organism>
<keyword evidence="2" id="KW-1185">Reference proteome</keyword>
<gene>
    <name evidence="1" type="ORF">SAMN05444004_105258</name>
</gene>
<proteinExistence type="predicted"/>